<evidence type="ECO:0000256" key="2">
    <source>
        <dbReference type="ARBA" id="ARBA00022768"/>
    </source>
</evidence>
<dbReference type="HAMAP" id="MF_00050">
    <property type="entry name" value="EF_Ts"/>
    <property type="match status" value="1"/>
</dbReference>
<dbReference type="EMBL" id="AYRZ02000009">
    <property type="protein sequence ID" value="PHT72932.1"/>
    <property type="molecule type" value="Genomic_DNA"/>
</dbReference>
<feature type="domain" description="Translation elongation factor EFTs/EF1B dimerisation" evidence="6">
    <location>
        <begin position="1"/>
        <end position="54"/>
    </location>
</feature>
<dbReference type="InterPro" id="IPR014039">
    <property type="entry name" value="Transl_elong_EFTs/EF1B_dimer"/>
</dbReference>
<keyword evidence="3 5" id="KW-0648">Protein biosynthesis</keyword>
<dbReference type="GO" id="GO:0003746">
    <property type="term" value="F:translation elongation factor activity"/>
    <property type="evidence" value="ECO:0000318"/>
    <property type="project" value="GO_Central"/>
</dbReference>
<reference evidence="7 8" key="1">
    <citation type="journal article" date="2014" name="Nat. Genet.">
        <title>Genome sequence of the hot pepper provides insights into the evolution of pungency in Capsicum species.</title>
        <authorList>
            <person name="Kim S."/>
            <person name="Park M."/>
            <person name="Yeom S.I."/>
            <person name="Kim Y.M."/>
            <person name="Lee J.M."/>
            <person name="Lee H.A."/>
            <person name="Seo E."/>
            <person name="Choi J."/>
            <person name="Cheong K."/>
            <person name="Kim K.T."/>
            <person name="Jung K."/>
            <person name="Lee G.W."/>
            <person name="Oh S.K."/>
            <person name="Bae C."/>
            <person name="Kim S.B."/>
            <person name="Lee H.Y."/>
            <person name="Kim S.Y."/>
            <person name="Kim M.S."/>
            <person name="Kang B.C."/>
            <person name="Jo Y.D."/>
            <person name="Yang H.B."/>
            <person name="Jeong H.J."/>
            <person name="Kang W.H."/>
            <person name="Kwon J.K."/>
            <person name="Shin C."/>
            <person name="Lim J.Y."/>
            <person name="Park J.H."/>
            <person name="Huh J.H."/>
            <person name="Kim J.S."/>
            <person name="Kim B.D."/>
            <person name="Cohen O."/>
            <person name="Paran I."/>
            <person name="Suh M.C."/>
            <person name="Lee S.B."/>
            <person name="Kim Y.K."/>
            <person name="Shin Y."/>
            <person name="Noh S.J."/>
            <person name="Park J."/>
            <person name="Seo Y.S."/>
            <person name="Kwon S.Y."/>
            <person name="Kim H.A."/>
            <person name="Park J.M."/>
            <person name="Kim H.J."/>
            <person name="Choi S.B."/>
            <person name="Bosland P.W."/>
            <person name="Reeves G."/>
            <person name="Jo S.H."/>
            <person name="Lee B.W."/>
            <person name="Cho H.T."/>
            <person name="Choi H.S."/>
            <person name="Lee M.S."/>
            <person name="Yu Y."/>
            <person name="Do Choi Y."/>
            <person name="Park B.S."/>
            <person name="van Deynze A."/>
            <person name="Ashrafi H."/>
            <person name="Hill T."/>
            <person name="Kim W.T."/>
            <person name="Pai H.S."/>
            <person name="Ahn H.K."/>
            <person name="Yeam I."/>
            <person name="Giovannoni J.J."/>
            <person name="Rose J.K."/>
            <person name="Sorensen I."/>
            <person name="Lee S.J."/>
            <person name="Kim R.W."/>
            <person name="Choi I.Y."/>
            <person name="Choi B.S."/>
            <person name="Lim J.S."/>
            <person name="Lee Y.H."/>
            <person name="Choi D."/>
        </authorList>
    </citation>
    <scope>NUCLEOTIDE SEQUENCE [LARGE SCALE GENOMIC DNA]</scope>
    <source>
        <strain evidence="8">cv. CM334</strain>
    </source>
</reference>
<dbReference type="Gene3D" id="3.30.479.20">
    <property type="entry name" value="Elongation factor Ts, dimerisation domain"/>
    <property type="match status" value="1"/>
</dbReference>
<evidence type="ECO:0000259" key="6">
    <source>
        <dbReference type="Pfam" id="PF00889"/>
    </source>
</evidence>
<organism evidence="7 8">
    <name type="scientific">Capsicum annuum</name>
    <name type="common">Capsicum pepper</name>
    <dbReference type="NCBI Taxonomy" id="4072"/>
    <lineage>
        <taxon>Eukaryota</taxon>
        <taxon>Viridiplantae</taxon>
        <taxon>Streptophyta</taxon>
        <taxon>Embryophyta</taxon>
        <taxon>Tracheophyta</taxon>
        <taxon>Spermatophyta</taxon>
        <taxon>Magnoliopsida</taxon>
        <taxon>eudicotyledons</taxon>
        <taxon>Gunneridae</taxon>
        <taxon>Pentapetalae</taxon>
        <taxon>asterids</taxon>
        <taxon>lamiids</taxon>
        <taxon>Solanales</taxon>
        <taxon>Solanaceae</taxon>
        <taxon>Solanoideae</taxon>
        <taxon>Capsiceae</taxon>
        <taxon>Capsicum</taxon>
    </lineage>
</organism>
<dbReference type="Gramene" id="PHT72932">
    <property type="protein sequence ID" value="PHT72932"/>
    <property type="gene ID" value="T459_23717"/>
</dbReference>
<proteinExistence type="inferred from homology"/>
<comment type="function">
    <text evidence="4 5">Associates with the EF-Tu.GDP complex and induces the exchange of GDP to GTP. It remains bound to the aminoacyl-tRNA.EF-Tu.GTP complex up to the GTP hydrolysis stage on the ribosome.</text>
</comment>
<dbReference type="Gene3D" id="1.10.286.20">
    <property type="match status" value="1"/>
</dbReference>
<comment type="caution">
    <text evidence="7">The sequence shown here is derived from an EMBL/GenBank/DDBJ whole genome shotgun (WGS) entry which is preliminary data.</text>
</comment>
<name>A0A2G2YT67_CAPAN</name>
<reference evidence="7 8" key="2">
    <citation type="journal article" date="2017" name="Genome Biol.">
        <title>New reference genome sequences of hot pepper reveal the massive evolution of plant disease-resistance genes by retroduplication.</title>
        <authorList>
            <person name="Kim S."/>
            <person name="Park J."/>
            <person name="Yeom S.I."/>
            <person name="Kim Y.M."/>
            <person name="Seo E."/>
            <person name="Kim K.T."/>
            <person name="Kim M.S."/>
            <person name="Lee J.M."/>
            <person name="Cheong K."/>
            <person name="Shin H.S."/>
            <person name="Kim S.B."/>
            <person name="Han K."/>
            <person name="Lee J."/>
            <person name="Park M."/>
            <person name="Lee H.A."/>
            <person name="Lee H.Y."/>
            <person name="Lee Y."/>
            <person name="Oh S."/>
            <person name="Lee J.H."/>
            <person name="Choi E."/>
            <person name="Choi E."/>
            <person name="Lee S.E."/>
            <person name="Jeon J."/>
            <person name="Kim H."/>
            <person name="Choi G."/>
            <person name="Song H."/>
            <person name="Lee J."/>
            <person name="Lee S.C."/>
            <person name="Kwon J.K."/>
            <person name="Lee H.Y."/>
            <person name="Koo N."/>
            <person name="Hong Y."/>
            <person name="Kim R.W."/>
            <person name="Kang W.H."/>
            <person name="Huh J.H."/>
            <person name="Kang B.C."/>
            <person name="Yang T.J."/>
            <person name="Lee Y.H."/>
            <person name="Bennetzen J.L."/>
            <person name="Choi D."/>
        </authorList>
    </citation>
    <scope>NUCLEOTIDE SEQUENCE [LARGE SCALE GENOMIC DNA]</scope>
    <source>
        <strain evidence="8">cv. CM334</strain>
    </source>
</reference>
<dbReference type="AlphaFoldDB" id="A0A2G2YT67"/>
<evidence type="ECO:0000256" key="5">
    <source>
        <dbReference type="HAMAP-Rule" id="MF_03135"/>
    </source>
</evidence>
<dbReference type="GO" id="GO:0005739">
    <property type="term" value="C:mitochondrion"/>
    <property type="evidence" value="ECO:0007669"/>
    <property type="project" value="UniProtKB-SubCell"/>
</dbReference>
<evidence type="ECO:0000256" key="3">
    <source>
        <dbReference type="ARBA" id="ARBA00022917"/>
    </source>
</evidence>
<dbReference type="PANTHER" id="PTHR11741">
    <property type="entry name" value="ELONGATION FACTOR TS"/>
    <property type="match status" value="1"/>
</dbReference>
<dbReference type="InterPro" id="IPR036402">
    <property type="entry name" value="EF-Ts_dimer_sf"/>
</dbReference>
<dbReference type="InterPro" id="IPR001816">
    <property type="entry name" value="Transl_elong_EFTs/EF1B"/>
</dbReference>
<evidence type="ECO:0000313" key="8">
    <source>
        <dbReference type="Proteomes" id="UP000222542"/>
    </source>
</evidence>
<accession>A0A2G2YT67</accession>
<dbReference type="Pfam" id="PF00889">
    <property type="entry name" value="EF_TS"/>
    <property type="match status" value="1"/>
</dbReference>
<evidence type="ECO:0000313" key="7">
    <source>
        <dbReference type="EMBL" id="PHT72932.1"/>
    </source>
</evidence>
<keyword evidence="2 5" id="KW-0251">Elongation factor</keyword>
<comment type="similarity">
    <text evidence="1 5">Belongs to the EF-Ts family.</text>
</comment>
<keyword evidence="5" id="KW-0496">Mitochondrion</keyword>
<evidence type="ECO:0000256" key="4">
    <source>
        <dbReference type="ARBA" id="ARBA00025453"/>
    </source>
</evidence>
<dbReference type="STRING" id="4072.A0A2G2YT67"/>
<protein>
    <recommendedName>
        <fullName evidence="5">Elongation factor Ts, mitochondrial</fullName>
        <shortName evidence="5">EF-Ts</shortName>
        <shortName evidence="5">EF-TsMt</shortName>
    </recommendedName>
</protein>
<keyword evidence="8" id="KW-1185">Reference proteome</keyword>
<sequence>MHVVAAKPLFLTKEDVSSDVLPNEREILKSQEESSRKPQIAIEKMVEGRLRKTKMKIQTRGRCNTSGLGDPITLIAFDMASMLELLIFPLMCSIELANCAEKLCHSWNSPIIYLASEGYLLHAIPLSKIFSFPIVYFDFGVALRLIPEDSDRSPQDHSIWNFLLAMSNLLIIPAGVRNRNIMYVGMESSTELISVTLPPRTNLSLPSGQFLLTFSNHCILNPRRFGFSS</sequence>
<dbReference type="Proteomes" id="UP000222542">
    <property type="component" value="Unassembled WGS sequence"/>
</dbReference>
<dbReference type="PANTHER" id="PTHR11741:SF10">
    <property type="entry name" value="POLYPROTEIN OF EF-TS, CHLOROPLASTIC"/>
    <property type="match status" value="1"/>
</dbReference>
<dbReference type="SUPFAM" id="SSF54713">
    <property type="entry name" value="Elongation factor Ts (EF-Ts), dimerisation domain"/>
    <property type="match status" value="1"/>
</dbReference>
<evidence type="ECO:0000256" key="1">
    <source>
        <dbReference type="ARBA" id="ARBA00005532"/>
    </source>
</evidence>
<dbReference type="GO" id="GO:0070125">
    <property type="term" value="P:mitochondrial translational elongation"/>
    <property type="evidence" value="ECO:0000318"/>
    <property type="project" value="GO_Central"/>
</dbReference>
<gene>
    <name evidence="5" type="primary">EFTS</name>
    <name evidence="7" type="ORF">T459_23717</name>
</gene>
<comment type="subcellular location">
    <subcellularLocation>
        <location evidence="5">Mitochondrion</location>
    </subcellularLocation>
</comment>
<dbReference type="FunFam" id="1.10.286.20:FF:000001">
    <property type="entry name" value="Elongation factor Ts"/>
    <property type="match status" value="1"/>
</dbReference>